<gene>
    <name evidence="2" type="ORF">MMG00_04745</name>
</gene>
<name>A0ABY3X5X2_9GAMM</name>
<dbReference type="EMBL" id="CP093379">
    <property type="protein sequence ID" value="UNM97161.1"/>
    <property type="molecule type" value="Genomic_DNA"/>
</dbReference>
<dbReference type="PROSITE" id="PS51257">
    <property type="entry name" value="PROKAR_LIPOPROTEIN"/>
    <property type="match status" value="1"/>
</dbReference>
<accession>A0ABY3X5X2</accession>
<protein>
    <submittedName>
        <fullName evidence="2">Uncharacterized protein</fullName>
    </submittedName>
</protein>
<evidence type="ECO:0000313" key="3">
    <source>
        <dbReference type="Proteomes" id="UP000829542"/>
    </source>
</evidence>
<keyword evidence="3" id="KW-1185">Reference proteome</keyword>
<feature type="signal peptide" evidence="1">
    <location>
        <begin position="1"/>
        <end position="19"/>
    </location>
</feature>
<sequence length="155" mass="17706">MKKIALSLLLASASLFSYACESNAPIVEGYQIDCPFDAKKGTFKEYPQPSKSTVIHQQEINDEIFDVVRLTVDKDGNISEITKNAIVQMTTDNVIEKYVALEVDYFKLKAELTKLYGEPIEGKEVLPFPQVDKECRYFIPMQNLHMSNIKLIYIF</sequence>
<evidence type="ECO:0000313" key="2">
    <source>
        <dbReference type="EMBL" id="UNM97161.1"/>
    </source>
</evidence>
<dbReference type="Proteomes" id="UP000829542">
    <property type="component" value="Chromosome"/>
</dbReference>
<feature type="chain" id="PRO_5046328776" evidence="1">
    <location>
        <begin position="20"/>
        <end position="155"/>
    </location>
</feature>
<dbReference type="RefSeq" id="WP_242152128.1">
    <property type="nucleotide sequence ID" value="NZ_CP093379.1"/>
</dbReference>
<organism evidence="2 3">
    <name type="scientific">Ignatzschineria rhizosphaerae</name>
    <dbReference type="NCBI Taxonomy" id="2923279"/>
    <lineage>
        <taxon>Bacteria</taxon>
        <taxon>Pseudomonadati</taxon>
        <taxon>Pseudomonadota</taxon>
        <taxon>Gammaproteobacteria</taxon>
        <taxon>Cardiobacteriales</taxon>
        <taxon>Ignatzschineriaceae</taxon>
        <taxon>Ignatzschineria</taxon>
    </lineage>
</organism>
<keyword evidence="1" id="KW-0732">Signal</keyword>
<evidence type="ECO:0000256" key="1">
    <source>
        <dbReference type="SAM" id="SignalP"/>
    </source>
</evidence>
<reference evidence="2 3" key="1">
    <citation type="submission" date="2022-03" db="EMBL/GenBank/DDBJ databases">
        <title>Ignatzschineria rhizosphaerae HR5S32.</title>
        <authorList>
            <person name="Sun J.Q."/>
            <person name="Feng J.Y."/>
        </authorList>
    </citation>
    <scope>NUCLEOTIDE SEQUENCE [LARGE SCALE GENOMIC DNA]</scope>
    <source>
        <strain evidence="2 3">HR5S32</strain>
    </source>
</reference>
<proteinExistence type="predicted"/>